<feature type="signal peptide" evidence="2">
    <location>
        <begin position="1"/>
        <end position="21"/>
    </location>
</feature>
<proteinExistence type="predicted"/>
<dbReference type="InterPro" id="IPR036249">
    <property type="entry name" value="Thioredoxin-like_sf"/>
</dbReference>
<protein>
    <recommendedName>
        <fullName evidence="4">Thioredoxin domain-containing protein</fullName>
    </recommendedName>
</protein>
<keyword evidence="1" id="KW-1133">Transmembrane helix</keyword>
<evidence type="ECO:0000313" key="3">
    <source>
        <dbReference type="EMBL" id="EHY65561.1"/>
    </source>
</evidence>
<keyword evidence="1" id="KW-0812">Transmembrane</keyword>
<evidence type="ECO:0008006" key="4">
    <source>
        <dbReference type="Google" id="ProtNLM"/>
    </source>
</evidence>
<feature type="transmembrane region" description="Helical" evidence="1">
    <location>
        <begin position="178"/>
        <end position="200"/>
    </location>
</feature>
<dbReference type="HOGENOM" id="CLU_1277929_0_0_1"/>
<dbReference type="Proteomes" id="UP000005622">
    <property type="component" value="Unassembled WGS sequence"/>
</dbReference>
<evidence type="ECO:0000256" key="2">
    <source>
        <dbReference type="SAM" id="SignalP"/>
    </source>
</evidence>
<dbReference type="SUPFAM" id="SSF52833">
    <property type="entry name" value="Thioredoxin-like"/>
    <property type="match status" value="1"/>
</dbReference>
<dbReference type="AlphaFoldDB" id="H8ZD21"/>
<name>H8ZD21_NEMA1</name>
<reference evidence="3" key="1">
    <citation type="submission" date="2011-03" db="EMBL/GenBank/DDBJ databases">
        <title>The Genome Sequence of Nematocida sp1 strain ERTm2.</title>
        <authorList>
            <consortium name="The Broad Institute Genome Sequencing Platform"/>
            <consortium name="The Broad Institute Genome Sequencing Center for Infectious Disease"/>
            <person name="Cuomo C."/>
            <person name="Troemel E."/>
            <person name="Young S.K."/>
            <person name="Zeng Q."/>
            <person name="Gargeya S."/>
            <person name="Fitzgerald M."/>
            <person name="Haas B."/>
            <person name="Abouelleil A."/>
            <person name="Alvarado L."/>
            <person name="Arachchi H.M."/>
            <person name="Berlin A."/>
            <person name="Brown A."/>
            <person name="Chapman S.B."/>
            <person name="Chen Z."/>
            <person name="Dunbar C."/>
            <person name="Freedman E."/>
            <person name="Gearin G."/>
            <person name="Gellesch M."/>
            <person name="Goldberg J."/>
            <person name="Griggs A."/>
            <person name="Gujja S."/>
            <person name="Heilman E.R."/>
            <person name="Heiman D."/>
            <person name="Howarth C."/>
            <person name="Larson L."/>
            <person name="Lui A."/>
            <person name="MacDonald P.J.P."/>
            <person name="Mehta T."/>
            <person name="Montmayeur A."/>
            <person name="Murphy C."/>
            <person name="Neiman D."/>
            <person name="Pearson M."/>
            <person name="Priest M."/>
            <person name="Roberts A."/>
            <person name="Saif S."/>
            <person name="Shea T."/>
            <person name="Shenoy N."/>
            <person name="Sisk P."/>
            <person name="Stolte C."/>
            <person name="Sykes S."/>
            <person name="White J."/>
            <person name="Yandava C."/>
            <person name="Wortman J."/>
            <person name="Nusbaum C."/>
            <person name="Birren B."/>
        </authorList>
    </citation>
    <scope>NUCLEOTIDE SEQUENCE</scope>
    <source>
        <strain evidence="3">ERTm2</strain>
    </source>
</reference>
<feature type="chain" id="PRO_5003618444" description="Thioredoxin domain-containing protein" evidence="2">
    <location>
        <begin position="22"/>
        <end position="213"/>
    </location>
</feature>
<keyword evidence="2" id="KW-0732">Signal</keyword>
<organism evidence="3">
    <name type="scientific">Nematocida ausubeli (strain ATCC PRA-371 / ERTm2)</name>
    <name type="common">Nematode killer fungus</name>
    <dbReference type="NCBI Taxonomy" id="1913371"/>
    <lineage>
        <taxon>Eukaryota</taxon>
        <taxon>Fungi</taxon>
        <taxon>Fungi incertae sedis</taxon>
        <taxon>Microsporidia</taxon>
        <taxon>Nematocida</taxon>
    </lineage>
</organism>
<evidence type="ECO:0000256" key="1">
    <source>
        <dbReference type="SAM" id="Phobius"/>
    </source>
</evidence>
<dbReference type="EMBL" id="JH604635">
    <property type="protein sequence ID" value="EHY65561.1"/>
    <property type="molecule type" value="Genomic_DNA"/>
</dbReference>
<sequence length="213" mass="24752">MKISIFFVFLALIQNSKETFSEIQNYTVNDFSSNTPMLIFIYYNSKNSTCLACESYKKWLSSFPDYTVGAFTIKKLNFNTDPVLSLRFKATSFPTFFLQHKKRFKDITAVDILDHNLSYDKKYENDIDTILKNPRILDYVETLEGLRAPSSIAMLIYAHVFTVFMLSFNVLDRIAEYVSFRLVMTSLAIIFASSVIIRILRSNQRKIKTKEAE</sequence>
<accession>H8ZD21</accession>
<keyword evidence="1" id="KW-0472">Membrane</keyword>
<gene>
    <name evidence="3" type="ORF">NERG_01168</name>
</gene>
<feature type="transmembrane region" description="Helical" evidence="1">
    <location>
        <begin position="152"/>
        <end position="171"/>
    </location>
</feature>